<dbReference type="AlphaFoldDB" id="A0A0R1Z2N2"/>
<proteinExistence type="predicted"/>
<evidence type="ECO:0000256" key="1">
    <source>
        <dbReference type="SAM" id="SignalP"/>
    </source>
</evidence>
<evidence type="ECO:0000313" key="3">
    <source>
        <dbReference type="Proteomes" id="UP000051010"/>
    </source>
</evidence>
<dbReference type="RefSeq" id="WP_175576983.1">
    <property type="nucleotide sequence ID" value="NZ_AZFZ01000005.1"/>
</dbReference>
<evidence type="ECO:0000313" key="2">
    <source>
        <dbReference type="EMBL" id="KRM45267.1"/>
    </source>
</evidence>
<feature type="signal peptide" evidence="1">
    <location>
        <begin position="1"/>
        <end position="22"/>
    </location>
</feature>
<comment type="caution">
    <text evidence="2">The sequence shown here is derived from an EMBL/GenBank/DDBJ whole genome shotgun (WGS) entry which is preliminary data.</text>
</comment>
<reference evidence="2 3" key="1">
    <citation type="journal article" date="2015" name="Genome Announc.">
        <title>Expanding the biotechnology potential of lactobacilli through comparative genomics of 213 strains and associated genera.</title>
        <authorList>
            <person name="Sun Z."/>
            <person name="Harris H.M."/>
            <person name="McCann A."/>
            <person name="Guo C."/>
            <person name="Argimon S."/>
            <person name="Zhang W."/>
            <person name="Yang X."/>
            <person name="Jeffery I.B."/>
            <person name="Cooney J.C."/>
            <person name="Kagawa T.F."/>
            <person name="Liu W."/>
            <person name="Song Y."/>
            <person name="Salvetti E."/>
            <person name="Wrobel A."/>
            <person name="Rasinkangas P."/>
            <person name="Parkhill J."/>
            <person name="Rea M.C."/>
            <person name="O'Sullivan O."/>
            <person name="Ritari J."/>
            <person name="Douillard F.P."/>
            <person name="Paul Ross R."/>
            <person name="Yang R."/>
            <person name="Briner A.E."/>
            <person name="Felis G.E."/>
            <person name="de Vos W.M."/>
            <person name="Barrangou R."/>
            <person name="Klaenhammer T.R."/>
            <person name="Caufield P.W."/>
            <person name="Cui Y."/>
            <person name="Zhang H."/>
            <person name="O'Toole P.W."/>
        </authorList>
    </citation>
    <scope>NUCLEOTIDE SEQUENCE [LARGE SCALE GENOMIC DNA]</scope>
    <source>
        <strain evidence="2 3">DSM 18390</strain>
    </source>
</reference>
<keyword evidence="1" id="KW-0732">Signal</keyword>
<dbReference type="EMBL" id="AZFZ01000005">
    <property type="protein sequence ID" value="KRM45267.1"/>
    <property type="molecule type" value="Genomic_DNA"/>
</dbReference>
<accession>A0A0R1Z2N2</accession>
<name>A0A0R1Z2N2_9LACO</name>
<gene>
    <name evidence="2" type="ORF">FD47_GL002168</name>
</gene>
<sequence length="427" mass="44642">MKKSLKKTLFAGVAALSFVAVAGVSSTNASAKSYAKVTSNKALTSDATTRNVTFTGTNALYTKAGTLKGAKVVATTTTAKKLAASNQGQDNLRAYRVATTNRGSVYYKVVSFDKQYRGWVYGGKSASTFAGGVASYATTKDASVPSTLSTTGYYKLAKAGTANDGTATTYKAPSYTQYKVGRTVTDGTPYANDLLQVTKAATRTREGDTWVYVNDVTNAKFSGWVLASALKSTSDVPASEGVTVNYVDKATGKTVGTHVFPIVATGSNVTKLSDGNYVYNLAASKDANGQYSVINNAPAGYGPAANDSSVWSTEPTAATKGSSYIYYVTKNADASVNFNFYTYDNTGYQPLNINTDIKTPENASSLFGKAVTALTGTKGLPVTGAQVEAALKAQGLGTITTKDGTTYTLKTPSDTTYGSHVAVVYSK</sequence>
<protein>
    <submittedName>
        <fullName evidence="2">Surface layer protein</fullName>
    </submittedName>
</protein>
<dbReference type="Proteomes" id="UP000051010">
    <property type="component" value="Unassembled WGS sequence"/>
</dbReference>
<organism evidence="2 3">
    <name type="scientific">Lentilactobacillus parafarraginis DSM 18390 = JCM 14109</name>
    <dbReference type="NCBI Taxonomy" id="1423786"/>
    <lineage>
        <taxon>Bacteria</taxon>
        <taxon>Bacillati</taxon>
        <taxon>Bacillota</taxon>
        <taxon>Bacilli</taxon>
        <taxon>Lactobacillales</taxon>
        <taxon>Lactobacillaceae</taxon>
        <taxon>Lentilactobacillus</taxon>
    </lineage>
</organism>
<feature type="chain" id="PRO_5038958945" evidence="1">
    <location>
        <begin position="23"/>
        <end position="427"/>
    </location>
</feature>
<dbReference type="PATRIC" id="fig|1423786.4.peg.2278"/>